<evidence type="ECO:0000313" key="5">
    <source>
        <dbReference type="Proteomes" id="UP001188597"/>
    </source>
</evidence>
<evidence type="ECO:0000256" key="2">
    <source>
        <dbReference type="ARBA" id="ARBA00022679"/>
    </source>
</evidence>
<keyword evidence="2" id="KW-0808">Transferase</keyword>
<dbReference type="GO" id="GO:0016746">
    <property type="term" value="F:acyltransferase activity"/>
    <property type="evidence" value="ECO:0007669"/>
    <property type="project" value="UniProtKB-KW"/>
</dbReference>
<proteinExistence type="inferred from homology"/>
<dbReference type="InterPro" id="IPR023213">
    <property type="entry name" value="CAT-like_dom_sf"/>
</dbReference>
<protein>
    <submittedName>
        <fullName evidence="4">Uncharacterized protein</fullName>
    </submittedName>
</protein>
<evidence type="ECO:0000256" key="3">
    <source>
        <dbReference type="ARBA" id="ARBA00023315"/>
    </source>
</evidence>
<sequence>MAVAVSVSHKIADALSFFLFLNIWAARRRGDTDDSIPPPLFDSATLSPPRNVDGYKHTTSIVRENIITRRYVFDASKIASLRDKYADRSIATFSRLPPRIKALSAFIWSRFMEATGGKDDPSKIYIIFHAVNLRTCTDPPLPENYFGNISRIALSVPSLGSEEECCGIMNKMRDAIRGVDGEYVKKIQEGEHFNFLKERAAIIKSGELVSFSFISVCRFPLYEADFGWGKPV</sequence>
<name>A0AA88XEC6_9ASTE</name>
<dbReference type="Gene3D" id="3.30.559.10">
    <property type="entry name" value="Chloramphenicol acetyltransferase-like domain"/>
    <property type="match status" value="2"/>
</dbReference>
<organism evidence="4 5">
    <name type="scientific">Escallonia herrerae</name>
    <dbReference type="NCBI Taxonomy" id="1293975"/>
    <lineage>
        <taxon>Eukaryota</taxon>
        <taxon>Viridiplantae</taxon>
        <taxon>Streptophyta</taxon>
        <taxon>Embryophyta</taxon>
        <taxon>Tracheophyta</taxon>
        <taxon>Spermatophyta</taxon>
        <taxon>Magnoliopsida</taxon>
        <taxon>eudicotyledons</taxon>
        <taxon>Gunneridae</taxon>
        <taxon>Pentapetalae</taxon>
        <taxon>asterids</taxon>
        <taxon>campanulids</taxon>
        <taxon>Escalloniales</taxon>
        <taxon>Escalloniaceae</taxon>
        <taxon>Escallonia</taxon>
    </lineage>
</organism>
<dbReference type="AlphaFoldDB" id="A0AA88XEC6"/>
<dbReference type="PANTHER" id="PTHR31623">
    <property type="entry name" value="F21J9.9"/>
    <property type="match status" value="1"/>
</dbReference>
<comment type="caution">
    <text evidence="4">The sequence shown here is derived from an EMBL/GenBank/DDBJ whole genome shotgun (WGS) entry which is preliminary data.</text>
</comment>
<evidence type="ECO:0000256" key="1">
    <source>
        <dbReference type="ARBA" id="ARBA00009861"/>
    </source>
</evidence>
<evidence type="ECO:0000313" key="4">
    <source>
        <dbReference type="EMBL" id="KAK3040780.1"/>
    </source>
</evidence>
<comment type="similarity">
    <text evidence="1">Belongs to the plant acyltransferase family.</text>
</comment>
<dbReference type="EMBL" id="JAVXUP010000047">
    <property type="protein sequence ID" value="KAK3040780.1"/>
    <property type="molecule type" value="Genomic_DNA"/>
</dbReference>
<dbReference type="Proteomes" id="UP001188597">
    <property type="component" value="Unassembled WGS sequence"/>
</dbReference>
<dbReference type="Pfam" id="PF02458">
    <property type="entry name" value="Transferase"/>
    <property type="match status" value="1"/>
</dbReference>
<dbReference type="PANTHER" id="PTHR31623:SF17">
    <property type="entry name" value="F21J9.9"/>
    <property type="match status" value="1"/>
</dbReference>
<keyword evidence="5" id="KW-1185">Reference proteome</keyword>
<accession>A0AA88XEC6</accession>
<gene>
    <name evidence="4" type="ORF">RJ639_029124</name>
</gene>
<keyword evidence="3" id="KW-0012">Acyltransferase</keyword>
<reference evidence="4" key="1">
    <citation type="submission" date="2022-12" db="EMBL/GenBank/DDBJ databases">
        <title>Draft genome assemblies for two species of Escallonia (Escalloniales).</title>
        <authorList>
            <person name="Chanderbali A."/>
            <person name="Dervinis C."/>
            <person name="Anghel I."/>
            <person name="Soltis D."/>
            <person name="Soltis P."/>
            <person name="Zapata F."/>
        </authorList>
    </citation>
    <scope>NUCLEOTIDE SEQUENCE</scope>
    <source>
        <strain evidence="4">UCBG64.0493</strain>
        <tissue evidence="4">Leaf</tissue>
    </source>
</reference>